<evidence type="ECO:0000256" key="4">
    <source>
        <dbReference type="ARBA" id="ARBA00023163"/>
    </source>
</evidence>
<dbReference type="Gene3D" id="3.40.190.290">
    <property type="match status" value="1"/>
</dbReference>
<organism evidence="6 7">
    <name type="scientific">Teichococcus oryzae</name>
    <dbReference type="NCBI Taxonomy" id="1608942"/>
    <lineage>
        <taxon>Bacteria</taxon>
        <taxon>Pseudomonadati</taxon>
        <taxon>Pseudomonadota</taxon>
        <taxon>Alphaproteobacteria</taxon>
        <taxon>Acetobacterales</taxon>
        <taxon>Roseomonadaceae</taxon>
        <taxon>Roseomonas</taxon>
    </lineage>
</organism>
<evidence type="ECO:0000313" key="6">
    <source>
        <dbReference type="EMBL" id="KAA2211493.1"/>
    </source>
</evidence>
<dbReference type="GO" id="GO:0003700">
    <property type="term" value="F:DNA-binding transcription factor activity"/>
    <property type="evidence" value="ECO:0007669"/>
    <property type="project" value="InterPro"/>
</dbReference>
<evidence type="ECO:0000313" key="7">
    <source>
        <dbReference type="Proteomes" id="UP000322110"/>
    </source>
</evidence>
<dbReference type="InterPro" id="IPR000847">
    <property type="entry name" value="LysR_HTH_N"/>
</dbReference>
<evidence type="ECO:0000256" key="2">
    <source>
        <dbReference type="ARBA" id="ARBA00023015"/>
    </source>
</evidence>
<protein>
    <submittedName>
        <fullName evidence="6">LysR family transcriptional regulator</fullName>
    </submittedName>
</protein>
<keyword evidence="4" id="KW-0804">Transcription</keyword>
<proteinExistence type="inferred from homology"/>
<dbReference type="InterPro" id="IPR036388">
    <property type="entry name" value="WH-like_DNA-bd_sf"/>
</dbReference>
<dbReference type="OrthoDB" id="9812435at2"/>
<dbReference type="Proteomes" id="UP000322110">
    <property type="component" value="Unassembled WGS sequence"/>
</dbReference>
<dbReference type="GO" id="GO:0006351">
    <property type="term" value="P:DNA-templated transcription"/>
    <property type="evidence" value="ECO:0007669"/>
    <property type="project" value="TreeGrafter"/>
</dbReference>
<reference evidence="6 7" key="1">
    <citation type="journal article" date="2015" name="Int. J. Syst. Evol. Microbiol.">
        <title>Roseomonas oryzae sp. nov., isolated from paddy rhizosphere soil.</title>
        <authorList>
            <person name="Ramaprasad E.V."/>
            <person name="Sasikala Ch."/>
            <person name="Ramana Ch.V."/>
        </authorList>
    </citation>
    <scope>NUCLEOTIDE SEQUENCE [LARGE SCALE GENOMIC DNA]</scope>
    <source>
        <strain evidence="6 7">KCTC 42542</strain>
    </source>
</reference>
<comment type="caution">
    <text evidence="6">The sequence shown here is derived from an EMBL/GenBank/DDBJ whole genome shotgun (WGS) entry which is preliminary data.</text>
</comment>
<dbReference type="InterPro" id="IPR058163">
    <property type="entry name" value="LysR-type_TF_proteobact-type"/>
</dbReference>
<dbReference type="RefSeq" id="WP_149814052.1">
    <property type="nucleotide sequence ID" value="NZ_VUKA01000024.1"/>
</dbReference>
<gene>
    <name evidence="6" type="ORF">F0Q34_19765</name>
</gene>
<dbReference type="Pfam" id="PF00126">
    <property type="entry name" value="HTH_1"/>
    <property type="match status" value="1"/>
</dbReference>
<dbReference type="FunFam" id="1.10.10.10:FF:000001">
    <property type="entry name" value="LysR family transcriptional regulator"/>
    <property type="match status" value="1"/>
</dbReference>
<comment type="similarity">
    <text evidence="1">Belongs to the LysR transcriptional regulatory family.</text>
</comment>
<evidence type="ECO:0000256" key="3">
    <source>
        <dbReference type="ARBA" id="ARBA00023125"/>
    </source>
</evidence>
<dbReference type="InterPro" id="IPR005119">
    <property type="entry name" value="LysR_subst-bd"/>
</dbReference>
<sequence>MTERDYADLQALRCIIEQGSFVAAARKLRMSRSALSEAIRRFEARLGIQLLHRTTRSVSPTPAGERLATRFGVASAEIESALREAVDAGGEAAGAVRVHAQRLGYETVLRTMLPGFVERHPRISIEVEIDDAGADIVSGRFDVGIRLGELLDQDVIAVPLQPPMRQIAVAAPAYLEHHGEPKHPRDLLGHRCICFRWPGHDALYNWEFYEDDAWFSVPVSGPLIFNDQRATIDAAIAGAGIALWVESEVQPHIGAGRLIPLLLPYTAEFPGFALYYARHRHRSPAVNAFIAALRSAARR</sequence>
<keyword evidence="7" id="KW-1185">Reference proteome</keyword>
<dbReference type="PANTHER" id="PTHR30537">
    <property type="entry name" value="HTH-TYPE TRANSCRIPTIONAL REGULATOR"/>
    <property type="match status" value="1"/>
</dbReference>
<dbReference type="EMBL" id="VUKA01000024">
    <property type="protein sequence ID" value="KAA2211493.1"/>
    <property type="molecule type" value="Genomic_DNA"/>
</dbReference>
<keyword evidence="3" id="KW-0238">DNA-binding</keyword>
<dbReference type="Pfam" id="PF03466">
    <property type="entry name" value="LysR_substrate"/>
    <property type="match status" value="1"/>
</dbReference>
<dbReference type="PANTHER" id="PTHR30537:SF1">
    <property type="entry name" value="HTH-TYPE TRANSCRIPTIONAL REGULATOR PGRR"/>
    <property type="match status" value="1"/>
</dbReference>
<dbReference type="AlphaFoldDB" id="A0A5B2TBN7"/>
<dbReference type="PROSITE" id="PS50931">
    <property type="entry name" value="HTH_LYSR"/>
    <property type="match status" value="1"/>
</dbReference>
<accession>A0A5B2TBN7</accession>
<feature type="domain" description="HTH lysR-type" evidence="5">
    <location>
        <begin position="4"/>
        <end position="61"/>
    </location>
</feature>
<dbReference type="GO" id="GO:0043565">
    <property type="term" value="F:sequence-specific DNA binding"/>
    <property type="evidence" value="ECO:0007669"/>
    <property type="project" value="TreeGrafter"/>
</dbReference>
<evidence type="ECO:0000259" key="5">
    <source>
        <dbReference type="PROSITE" id="PS50931"/>
    </source>
</evidence>
<evidence type="ECO:0000256" key="1">
    <source>
        <dbReference type="ARBA" id="ARBA00009437"/>
    </source>
</evidence>
<dbReference type="Gene3D" id="1.10.10.10">
    <property type="entry name" value="Winged helix-like DNA-binding domain superfamily/Winged helix DNA-binding domain"/>
    <property type="match status" value="1"/>
</dbReference>
<dbReference type="SUPFAM" id="SSF46785">
    <property type="entry name" value="Winged helix' DNA-binding domain"/>
    <property type="match status" value="1"/>
</dbReference>
<name>A0A5B2TBN7_9PROT</name>
<dbReference type="InterPro" id="IPR036390">
    <property type="entry name" value="WH_DNA-bd_sf"/>
</dbReference>
<keyword evidence="2" id="KW-0805">Transcription regulation</keyword>
<dbReference type="SUPFAM" id="SSF53850">
    <property type="entry name" value="Periplasmic binding protein-like II"/>
    <property type="match status" value="1"/>
</dbReference>